<feature type="transmembrane region" description="Helical" evidence="1">
    <location>
        <begin position="229"/>
        <end position="247"/>
    </location>
</feature>
<feature type="transmembrane region" description="Helical" evidence="1">
    <location>
        <begin position="197"/>
        <end position="217"/>
    </location>
</feature>
<evidence type="ECO:0000256" key="1">
    <source>
        <dbReference type="SAM" id="Phobius"/>
    </source>
</evidence>
<feature type="transmembrane region" description="Helical" evidence="1">
    <location>
        <begin position="46"/>
        <end position="68"/>
    </location>
</feature>
<sequence>MLIREGEIQNTTINAFVERRFFIDIGMIKVVTSYQKTKKYIFPIKVILTLAIPLLLLNFYVAIFSIFNTYDLQLLTQIYIVFMAIAVIYGLITISPRKWLTTFVMKSIKQEDFKKTVEKHKDLKWYKRLMIDFVINGFEAYVANLPTDKTFKTIRFNSTKFFDLMDNSLALSTAIFFLLNSEITFSLKLFQEFSIMVFLGIPDMLFSGIVTASGISFGLSYDLTQVDKILLAIMNVSLFSAVFCVVFKNLGDVERGDFYFKGNYSKLEIELSYFRKAPIGVVVIYDYGPIYSPYASPCLWYVDDIQMLKAKELNWAHKNIENLHDLDDREKWRHNYHAVTHRGFRKLKNIDLNNNKVEYYLNVSSIYLFRGKPVVCFYDSTDFSQIQKIIIYKQSNIIELEDSLGNKKPIPFQTIFPFNFVTNKEGICTFIHEKHDLDLSHTGTFELVE</sequence>
<reference evidence="2 3" key="1">
    <citation type="journal article" date="2017" name="Antonie Van Leeuwenhoek">
        <title>Rhizobium rhizosphaerae sp. nov., a novel species isolated from rice rhizosphere.</title>
        <authorList>
            <person name="Zhao J.J."/>
            <person name="Zhang J."/>
            <person name="Zhang R.J."/>
            <person name="Zhang C.W."/>
            <person name="Yin H.Q."/>
            <person name="Zhang X.X."/>
        </authorList>
    </citation>
    <scope>NUCLEOTIDE SEQUENCE [LARGE SCALE GENOMIC DNA]</scope>
    <source>
        <strain evidence="2 3">E3</strain>
    </source>
</reference>
<proteinExistence type="predicted"/>
<protein>
    <submittedName>
        <fullName evidence="2">Uncharacterized protein</fullName>
    </submittedName>
</protein>
<evidence type="ECO:0000313" key="3">
    <source>
        <dbReference type="Proteomes" id="UP000006334"/>
    </source>
</evidence>
<keyword evidence="3" id="KW-1185">Reference proteome</keyword>
<feature type="transmembrane region" description="Helical" evidence="1">
    <location>
        <begin position="74"/>
        <end position="92"/>
    </location>
</feature>
<name>K6XSL0_9ALTE</name>
<keyword evidence="1" id="KW-0472">Membrane</keyword>
<accession>K6XSL0</accession>
<comment type="caution">
    <text evidence="2">The sequence shown here is derived from an EMBL/GenBank/DDBJ whole genome shotgun (WGS) entry which is preliminary data.</text>
</comment>
<dbReference type="AlphaFoldDB" id="K6XSL0"/>
<keyword evidence="1" id="KW-1133">Transmembrane helix</keyword>
<organism evidence="2 3">
    <name type="scientific">Aliiglaciecola lipolytica E3</name>
    <dbReference type="NCBI Taxonomy" id="1127673"/>
    <lineage>
        <taxon>Bacteria</taxon>
        <taxon>Pseudomonadati</taxon>
        <taxon>Pseudomonadota</taxon>
        <taxon>Gammaproteobacteria</taxon>
        <taxon>Alteromonadales</taxon>
        <taxon>Alteromonadaceae</taxon>
        <taxon>Aliiglaciecola</taxon>
    </lineage>
</organism>
<evidence type="ECO:0000313" key="2">
    <source>
        <dbReference type="EMBL" id="GAC14671.1"/>
    </source>
</evidence>
<keyword evidence="1" id="KW-0812">Transmembrane</keyword>
<gene>
    <name evidence="2" type="ORF">GLIP_2043</name>
</gene>
<dbReference type="EMBL" id="BAEN01000038">
    <property type="protein sequence ID" value="GAC14671.1"/>
    <property type="molecule type" value="Genomic_DNA"/>
</dbReference>
<dbReference type="Proteomes" id="UP000006334">
    <property type="component" value="Unassembled WGS sequence"/>
</dbReference>